<dbReference type="Gene3D" id="1.20.1250.20">
    <property type="entry name" value="MFS general substrate transporter like domains"/>
    <property type="match status" value="1"/>
</dbReference>
<feature type="compositionally biased region" description="Polar residues" evidence="5">
    <location>
        <begin position="110"/>
        <end position="126"/>
    </location>
</feature>
<feature type="transmembrane region" description="Helical" evidence="6">
    <location>
        <begin position="62"/>
        <end position="83"/>
    </location>
</feature>
<keyword evidence="4 6" id="KW-0472">Membrane</keyword>
<gene>
    <name evidence="7" type="ORF">EV702DRAFT_1252109</name>
</gene>
<proteinExistence type="predicted"/>
<evidence type="ECO:0000256" key="6">
    <source>
        <dbReference type="SAM" id="Phobius"/>
    </source>
</evidence>
<evidence type="ECO:0000256" key="4">
    <source>
        <dbReference type="ARBA" id="ARBA00023136"/>
    </source>
</evidence>
<evidence type="ECO:0000256" key="1">
    <source>
        <dbReference type="ARBA" id="ARBA00004141"/>
    </source>
</evidence>
<dbReference type="AlphaFoldDB" id="A0A9P7CXS4"/>
<feature type="transmembrane region" description="Helical" evidence="6">
    <location>
        <begin position="315"/>
        <end position="339"/>
    </location>
</feature>
<dbReference type="EMBL" id="JABBWD010000077">
    <property type="protein sequence ID" value="KAG1768780.1"/>
    <property type="molecule type" value="Genomic_DNA"/>
</dbReference>
<sequence length="409" mass="43736">MCSRSLCTDTFESRTLSNLIVRSNRFSKLYLALFSPKALSNQCPHLNKTPTLFTSSTGLCTISILGLCLTTALLCTVLLWIALLSASNSIDTIVHPTTVPVQQSTQTPVNGYSQWAPSNHHASSIPSPVFAPPRTDSAQYAPQPLISRPTLSTVPESEPQYDHYAAGPSQPHTSEVPGPSQHLTAPLASLPAPPQPQQPPHFTSLPLTASYLPQHTHASPTISVNQPVSIPQFANTPTPSQPPPPPAPALDIQIAKLRVLRPIYARKVALPKDQQGPSDVIAVSTSTDLLDVHIAFVSWVINAISYIMVSATTTHVSHLIAVTVVGFGAAHTPIIRSLVVSSVDPLQQGEVLAAIKMMSSIGAFLSPLVMGGIFTATISTQPMLVFYIHVAIVIAAASLLFLIRDSDRY</sequence>
<feature type="transmembrane region" description="Helical" evidence="6">
    <location>
        <begin position="384"/>
        <end position="403"/>
    </location>
</feature>
<organism evidence="7 8">
    <name type="scientific">Suillus placidus</name>
    <dbReference type="NCBI Taxonomy" id="48579"/>
    <lineage>
        <taxon>Eukaryota</taxon>
        <taxon>Fungi</taxon>
        <taxon>Dikarya</taxon>
        <taxon>Basidiomycota</taxon>
        <taxon>Agaricomycotina</taxon>
        <taxon>Agaricomycetes</taxon>
        <taxon>Agaricomycetidae</taxon>
        <taxon>Boletales</taxon>
        <taxon>Suillineae</taxon>
        <taxon>Suillaceae</taxon>
        <taxon>Suillus</taxon>
    </lineage>
</organism>
<evidence type="ECO:0000313" key="8">
    <source>
        <dbReference type="Proteomes" id="UP000714275"/>
    </source>
</evidence>
<evidence type="ECO:0000256" key="3">
    <source>
        <dbReference type="ARBA" id="ARBA00022989"/>
    </source>
</evidence>
<feature type="region of interest" description="Disordered" evidence="5">
    <location>
        <begin position="103"/>
        <end position="206"/>
    </location>
</feature>
<evidence type="ECO:0000256" key="5">
    <source>
        <dbReference type="SAM" id="MobiDB-lite"/>
    </source>
</evidence>
<keyword evidence="3 6" id="KW-1133">Transmembrane helix</keyword>
<dbReference type="GO" id="GO:0016020">
    <property type="term" value="C:membrane"/>
    <property type="evidence" value="ECO:0007669"/>
    <property type="project" value="UniProtKB-SubCell"/>
</dbReference>
<protein>
    <submittedName>
        <fullName evidence="7">Uncharacterized protein</fullName>
    </submittedName>
</protein>
<keyword evidence="8" id="KW-1185">Reference proteome</keyword>
<evidence type="ECO:0000313" key="7">
    <source>
        <dbReference type="EMBL" id="KAG1768780.1"/>
    </source>
</evidence>
<dbReference type="GO" id="GO:0022857">
    <property type="term" value="F:transmembrane transporter activity"/>
    <property type="evidence" value="ECO:0007669"/>
    <property type="project" value="TreeGrafter"/>
</dbReference>
<dbReference type="InterPro" id="IPR036259">
    <property type="entry name" value="MFS_trans_sf"/>
</dbReference>
<keyword evidence="2 6" id="KW-0812">Transmembrane</keyword>
<feature type="region of interest" description="Disordered" evidence="5">
    <location>
        <begin position="229"/>
        <end position="248"/>
    </location>
</feature>
<dbReference type="SUPFAM" id="SSF103473">
    <property type="entry name" value="MFS general substrate transporter"/>
    <property type="match status" value="1"/>
</dbReference>
<evidence type="ECO:0000256" key="2">
    <source>
        <dbReference type="ARBA" id="ARBA00022692"/>
    </source>
</evidence>
<feature type="compositionally biased region" description="Pro residues" evidence="5">
    <location>
        <begin position="239"/>
        <end position="248"/>
    </location>
</feature>
<comment type="subcellular location">
    <subcellularLocation>
        <location evidence="1">Membrane</location>
        <topology evidence="1">Multi-pass membrane protein</topology>
    </subcellularLocation>
</comment>
<feature type="transmembrane region" description="Helical" evidence="6">
    <location>
        <begin position="289"/>
        <end position="309"/>
    </location>
</feature>
<dbReference type="Proteomes" id="UP000714275">
    <property type="component" value="Unassembled WGS sequence"/>
</dbReference>
<feature type="transmembrane region" description="Helical" evidence="6">
    <location>
        <begin position="351"/>
        <end position="378"/>
    </location>
</feature>
<accession>A0A9P7CXS4</accession>
<dbReference type="PANTHER" id="PTHR23507">
    <property type="entry name" value="ZGC:174356"/>
    <property type="match status" value="1"/>
</dbReference>
<name>A0A9P7CXS4_9AGAM</name>
<dbReference type="PANTHER" id="PTHR23507:SF1">
    <property type="entry name" value="FI18259P1-RELATED"/>
    <property type="match status" value="1"/>
</dbReference>
<dbReference type="OrthoDB" id="3026777at2759"/>
<reference evidence="7" key="1">
    <citation type="journal article" date="2020" name="New Phytol.">
        <title>Comparative genomics reveals dynamic genome evolution in host specialist ectomycorrhizal fungi.</title>
        <authorList>
            <person name="Lofgren L.A."/>
            <person name="Nguyen N.H."/>
            <person name="Vilgalys R."/>
            <person name="Ruytinx J."/>
            <person name="Liao H.L."/>
            <person name="Branco S."/>
            <person name="Kuo A."/>
            <person name="LaButti K."/>
            <person name="Lipzen A."/>
            <person name="Andreopoulos W."/>
            <person name="Pangilinan J."/>
            <person name="Riley R."/>
            <person name="Hundley H."/>
            <person name="Na H."/>
            <person name="Barry K."/>
            <person name="Grigoriev I.V."/>
            <person name="Stajich J.E."/>
            <person name="Kennedy P.G."/>
        </authorList>
    </citation>
    <scope>NUCLEOTIDE SEQUENCE</scope>
    <source>
        <strain evidence="7">DOB743</strain>
    </source>
</reference>
<comment type="caution">
    <text evidence="7">The sequence shown here is derived from an EMBL/GenBank/DDBJ whole genome shotgun (WGS) entry which is preliminary data.</text>
</comment>